<comment type="cofactor">
    <cofactor evidence="1">
        <name>Fe cation</name>
        <dbReference type="ChEBI" id="CHEBI:24875"/>
    </cofactor>
</comment>
<keyword evidence="7" id="KW-0249">Electron transport</keyword>
<evidence type="ECO:0000256" key="6">
    <source>
        <dbReference type="ARBA" id="ARBA00022723"/>
    </source>
</evidence>
<dbReference type="Proteomes" id="UP001595799">
    <property type="component" value="Unassembled WGS sequence"/>
</dbReference>
<evidence type="ECO:0000256" key="8">
    <source>
        <dbReference type="ARBA" id="ARBA00022989"/>
    </source>
</evidence>
<evidence type="ECO:0000256" key="5">
    <source>
        <dbReference type="ARBA" id="ARBA00022692"/>
    </source>
</evidence>
<dbReference type="InterPro" id="IPR002680">
    <property type="entry name" value="AOX"/>
</dbReference>
<organism evidence="12 13">
    <name type="scientific">Fodinicurvata halophila</name>
    <dbReference type="NCBI Taxonomy" id="1419723"/>
    <lineage>
        <taxon>Bacteria</taxon>
        <taxon>Pseudomonadati</taxon>
        <taxon>Pseudomonadota</taxon>
        <taxon>Alphaproteobacteria</taxon>
        <taxon>Rhodospirillales</taxon>
        <taxon>Rhodovibrionaceae</taxon>
        <taxon>Fodinicurvata</taxon>
    </lineage>
</organism>
<dbReference type="Gene3D" id="1.20.1260.140">
    <property type="entry name" value="Alternative oxidase"/>
    <property type="match status" value="1"/>
</dbReference>
<keyword evidence="8" id="KW-1133">Transmembrane helix</keyword>
<dbReference type="RefSeq" id="WP_382423675.1">
    <property type="nucleotide sequence ID" value="NZ_JBHSCW010000011.1"/>
</dbReference>
<evidence type="ECO:0000256" key="2">
    <source>
        <dbReference type="ARBA" id="ARBA00004370"/>
    </source>
</evidence>
<evidence type="ECO:0000256" key="10">
    <source>
        <dbReference type="ARBA" id="ARBA00023004"/>
    </source>
</evidence>
<dbReference type="EMBL" id="JBHSCW010000011">
    <property type="protein sequence ID" value="MFC4353300.1"/>
    <property type="molecule type" value="Genomic_DNA"/>
</dbReference>
<accession>A0ABV8UQ09</accession>
<keyword evidence="10" id="KW-0408">Iron</keyword>
<keyword evidence="9" id="KW-0560">Oxidoreductase</keyword>
<protein>
    <submittedName>
        <fullName evidence="12">Alternative oxidase</fullName>
    </submittedName>
</protein>
<evidence type="ECO:0000256" key="7">
    <source>
        <dbReference type="ARBA" id="ARBA00022982"/>
    </source>
</evidence>
<dbReference type="Pfam" id="PF01786">
    <property type="entry name" value="AOX"/>
    <property type="match status" value="1"/>
</dbReference>
<keyword evidence="5" id="KW-0812">Transmembrane</keyword>
<comment type="caution">
    <text evidence="12">The sequence shown here is derived from an EMBL/GenBank/DDBJ whole genome shotgun (WGS) entry which is preliminary data.</text>
</comment>
<reference evidence="13" key="1">
    <citation type="journal article" date="2019" name="Int. J. Syst. Evol. Microbiol.">
        <title>The Global Catalogue of Microorganisms (GCM) 10K type strain sequencing project: providing services to taxonomists for standard genome sequencing and annotation.</title>
        <authorList>
            <consortium name="The Broad Institute Genomics Platform"/>
            <consortium name="The Broad Institute Genome Sequencing Center for Infectious Disease"/>
            <person name="Wu L."/>
            <person name="Ma J."/>
        </authorList>
    </citation>
    <scope>NUCLEOTIDE SEQUENCE [LARGE SCALE GENOMIC DNA]</scope>
    <source>
        <strain evidence="13">CECT 8472</strain>
    </source>
</reference>
<comment type="subcellular location">
    <subcellularLocation>
        <location evidence="2">Membrane</location>
    </subcellularLocation>
</comment>
<evidence type="ECO:0000256" key="3">
    <source>
        <dbReference type="ARBA" id="ARBA00022448"/>
    </source>
</evidence>
<keyword evidence="13" id="KW-1185">Reference proteome</keyword>
<keyword evidence="6" id="KW-0479">Metal-binding</keyword>
<keyword evidence="11" id="KW-0472">Membrane</keyword>
<gene>
    <name evidence="12" type="ORF">ACFOW6_17260</name>
</gene>
<evidence type="ECO:0000256" key="4">
    <source>
        <dbReference type="ARBA" id="ARBA00022660"/>
    </source>
</evidence>
<evidence type="ECO:0000256" key="9">
    <source>
        <dbReference type="ARBA" id="ARBA00023002"/>
    </source>
</evidence>
<name>A0ABV8UQ09_9PROT</name>
<evidence type="ECO:0000256" key="11">
    <source>
        <dbReference type="ARBA" id="ARBA00023136"/>
    </source>
</evidence>
<keyword evidence="4" id="KW-0679">Respiratory chain</keyword>
<evidence type="ECO:0000256" key="1">
    <source>
        <dbReference type="ARBA" id="ARBA00001962"/>
    </source>
</evidence>
<sequence length="219" mass="24767">MLQIDKTDLTRHHAPKGLSDRFAYTLVSGLGHLARGAFGRRYGNRTIVLETIAAVPGMVAATLLHLKCLRRLQDDRGWVRSLMDEAENQRTHLMVFVTLDRPNGFERILILLAQGLFYNAHFLICLFSPKTAHRITGYFAEDAVEGYSEYLREIDQGRRENPPAPDLAIAYWNLEPDARLRDAIVAMQEDEAIHRDINHGFADVLARGQNLPDPPSPLL</sequence>
<dbReference type="InterPro" id="IPR038659">
    <property type="entry name" value="AOX_sf"/>
</dbReference>
<proteinExistence type="predicted"/>
<evidence type="ECO:0000313" key="13">
    <source>
        <dbReference type="Proteomes" id="UP001595799"/>
    </source>
</evidence>
<dbReference type="PANTHER" id="PTHR31803">
    <property type="entry name" value="ALTERNATIVE OXIDASE"/>
    <property type="match status" value="1"/>
</dbReference>
<dbReference type="PANTHER" id="PTHR31803:SF3">
    <property type="entry name" value="ALTERNATIVE OXIDASE"/>
    <property type="match status" value="1"/>
</dbReference>
<evidence type="ECO:0000313" key="12">
    <source>
        <dbReference type="EMBL" id="MFC4353300.1"/>
    </source>
</evidence>
<keyword evidence="3" id="KW-0813">Transport</keyword>